<reference evidence="1" key="1">
    <citation type="submission" date="2021-06" db="EMBL/GenBank/DDBJ databases">
        <authorList>
            <person name="Kallberg Y."/>
            <person name="Tangrot J."/>
            <person name="Rosling A."/>
        </authorList>
    </citation>
    <scope>NUCLEOTIDE SEQUENCE</scope>
    <source>
        <strain evidence="1">CL356</strain>
    </source>
</reference>
<evidence type="ECO:0000313" key="2">
    <source>
        <dbReference type="Proteomes" id="UP000789525"/>
    </source>
</evidence>
<name>A0ACA9MWR8_9GLOM</name>
<dbReference type="EMBL" id="CAJVPT010015866">
    <property type="protein sequence ID" value="CAG8614652.1"/>
    <property type="molecule type" value="Genomic_DNA"/>
</dbReference>
<gene>
    <name evidence="1" type="ORF">ACOLOM_LOCUS7128</name>
</gene>
<protein>
    <submittedName>
        <fullName evidence="1">13209_t:CDS:1</fullName>
    </submittedName>
</protein>
<accession>A0ACA9MWR8</accession>
<dbReference type="Proteomes" id="UP000789525">
    <property type="component" value="Unassembled WGS sequence"/>
</dbReference>
<evidence type="ECO:0000313" key="1">
    <source>
        <dbReference type="EMBL" id="CAG8614652.1"/>
    </source>
</evidence>
<comment type="caution">
    <text evidence="1">The sequence shown here is derived from an EMBL/GenBank/DDBJ whole genome shotgun (WGS) entry which is preliminary data.</text>
</comment>
<proteinExistence type="predicted"/>
<feature type="non-terminal residue" evidence="1">
    <location>
        <position position="407"/>
    </location>
</feature>
<keyword evidence="2" id="KW-1185">Reference proteome</keyword>
<organism evidence="1 2">
    <name type="scientific">Acaulospora colombiana</name>
    <dbReference type="NCBI Taxonomy" id="27376"/>
    <lineage>
        <taxon>Eukaryota</taxon>
        <taxon>Fungi</taxon>
        <taxon>Fungi incertae sedis</taxon>
        <taxon>Mucoromycota</taxon>
        <taxon>Glomeromycotina</taxon>
        <taxon>Glomeromycetes</taxon>
        <taxon>Diversisporales</taxon>
        <taxon>Acaulosporaceae</taxon>
        <taxon>Acaulospora</taxon>
    </lineage>
</organism>
<sequence length="407" mass="46529">MSMAGSKNLTALNLTSFHIMTTDLTTQKPHISSMKERNRQLPVEILTQIISLATRMHEQDEFYGQPSSIPFTEPSRLLSEPHLSPSARHEEKSSFRDRLSFVRVCKFWHDVGVRFLWSNLTIKLLPDLRVCAQVIETLEQKSNYGSFVRRVQLNAVWAELMSDEVDNSTSYAIVNKVQEAIHSRLYPRLNRLQVLVAPQVFATGQQMLCSCYQEDSALPFYSTIITAMTTVGKAFLDIDLDNATIPDPDSPTTKSRDSPTTILFPQLISLRVRSCDELEILEDIEQHWRAPALQTLSLHFEYIEMWHILVNWAKETLTTLHIYTDSLPDTEPIHLPKLKTLVIQDCMRFDWAELMDAPNVETLIFGDKVDFFQNGGFFAQAFAGMLTNYPLCSKVSYYTPKSIPLAE</sequence>